<name>A0A397J354_9GLOM</name>
<evidence type="ECO:0000259" key="1">
    <source>
        <dbReference type="Pfam" id="PF14680"/>
    </source>
</evidence>
<comment type="caution">
    <text evidence="2">The sequence shown here is derived from an EMBL/GenBank/DDBJ whole genome shotgun (WGS) entry which is preliminary data.</text>
</comment>
<evidence type="ECO:0000313" key="3">
    <source>
        <dbReference type="Proteomes" id="UP000266861"/>
    </source>
</evidence>
<dbReference type="InterPro" id="IPR029312">
    <property type="entry name" value="FANCI_HD2"/>
</dbReference>
<dbReference type="AlphaFoldDB" id="A0A397J354"/>
<accession>A0A397J354</accession>
<sequence>MQQVDKNALEEVSEQLEKICAVFETENFLERELFKKFKMKQLNIEESDIMNIKSSTLTPMASNTIYETQEILLNLQDEPAKKVKENQHRGRKIYWISFMKSIATYNANKSFHNELMIDCFEKGDVYKLFYIDVEGRQTALKGYLRLLNIQISTQIVIEHVENMSIILIIIPWITGFNEYSTKSKANGFDTLYPQIQQYFVMETNVHANIKIESCLQPINGEISILEPLPYFLACIGNVT</sequence>
<dbReference type="Pfam" id="PF14680">
    <property type="entry name" value="FANCI_HD2"/>
    <property type="match status" value="1"/>
</dbReference>
<proteinExistence type="predicted"/>
<dbReference type="Proteomes" id="UP000266861">
    <property type="component" value="Unassembled WGS sequence"/>
</dbReference>
<evidence type="ECO:0000313" key="2">
    <source>
        <dbReference type="EMBL" id="RHZ81817.1"/>
    </source>
</evidence>
<dbReference type="OrthoDB" id="195089at2759"/>
<keyword evidence="3" id="KW-1185">Reference proteome</keyword>
<organism evidence="2 3">
    <name type="scientific">Diversispora epigaea</name>
    <dbReference type="NCBI Taxonomy" id="1348612"/>
    <lineage>
        <taxon>Eukaryota</taxon>
        <taxon>Fungi</taxon>
        <taxon>Fungi incertae sedis</taxon>
        <taxon>Mucoromycota</taxon>
        <taxon>Glomeromycotina</taxon>
        <taxon>Glomeromycetes</taxon>
        <taxon>Diversisporales</taxon>
        <taxon>Diversisporaceae</taxon>
        <taxon>Diversispora</taxon>
    </lineage>
</organism>
<dbReference type="EMBL" id="PQFF01000109">
    <property type="protein sequence ID" value="RHZ81817.1"/>
    <property type="molecule type" value="Genomic_DNA"/>
</dbReference>
<feature type="domain" description="FANCI helical" evidence="1">
    <location>
        <begin position="188"/>
        <end position="237"/>
    </location>
</feature>
<gene>
    <name evidence="2" type="ORF">Glove_117g442</name>
</gene>
<protein>
    <recommendedName>
        <fullName evidence="1">FANCI helical domain-containing protein</fullName>
    </recommendedName>
</protein>
<reference evidence="2 3" key="1">
    <citation type="submission" date="2018-08" db="EMBL/GenBank/DDBJ databases">
        <title>Genome and evolution of the arbuscular mycorrhizal fungus Diversispora epigaea (formerly Glomus versiforme) and its bacterial endosymbionts.</title>
        <authorList>
            <person name="Sun X."/>
            <person name="Fei Z."/>
            <person name="Harrison M."/>
        </authorList>
    </citation>
    <scope>NUCLEOTIDE SEQUENCE [LARGE SCALE GENOMIC DNA]</scope>
    <source>
        <strain evidence="2 3">IT104</strain>
    </source>
</reference>